<organism evidence="2 3">
    <name type="scientific">Rhizobium tubonense</name>
    <dbReference type="NCBI Taxonomy" id="484088"/>
    <lineage>
        <taxon>Bacteria</taxon>
        <taxon>Pseudomonadati</taxon>
        <taxon>Pseudomonadota</taxon>
        <taxon>Alphaproteobacteria</taxon>
        <taxon>Hyphomicrobiales</taxon>
        <taxon>Rhizobiaceae</taxon>
        <taxon>Rhizobium/Agrobacterium group</taxon>
        <taxon>Rhizobium</taxon>
    </lineage>
</organism>
<proteinExistence type="predicted"/>
<feature type="compositionally biased region" description="Polar residues" evidence="1">
    <location>
        <begin position="9"/>
        <end position="29"/>
    </location>
</feature>
<protein>
    <submittedName>
        <fullName evidence="2">Uncharacterized protein</fullName>
    </submittedName>
</protein>
<dbReference type="Proteomes" id="UP000248925">
    <property type="component" value="Unassembled WGS sequence"/>
</dbReference>
<reference evidence="2 3" key="1">
    <citation type="journal article" date="2018" name="Sci. Rep.">
        <title>Rhizobium tumorigenes sp. nov., a novel plant tumorigenic bacterium isolated from cane gall tumors on thornless blackberry.</title>
        <authorList>
            <person name="Kuzmanovi N."/>
            <person name="Smalla K."/>
            <person name="Gronow S."/>
            <person name="PuBawska J."/>
        </authorList>
    </citation>
    <scope>NUCLEOTIDE SEQUENCE [LARGE SCALE GENOMIC DNA]</scope>
    <source>
        <strain evidence="2 3">CCBAU 85046</strain>
    </source>
</reference>
<evidence type="ECO:0000256" key="1">
    <source>
        <dbReference type="SAM" id="MobiDB-lite"/>
    </source>
</evidence>
<name>A0A2W4F655_9HYPH</name>
<gene>
    <name evidence="2" type="ORF">CPY51_02630</name>
</gene>
<feature type="region of interest" description="Disordered" evidence="1">
    <location>
        <begin position="151"/>
        <end position="174"/>
    </location>
</feature>
<accession>A0A2W4F655</accession>
<feature type="compositionally biased region" description="Basic and acidic residues" evidence="1">
    <location>
        <begin position="151"/>
        <end position="161"/>
    </location>
</feature>
<dbReference type="RefSeq" id="WP_111158470.1">
    <property type="nucleotide sequence ID" value="NZ_PCDP01000001.1"/>
</dbReference>
<sequence>MKVHHALQSYYSSPLSKSDTGSNDDSTPFSLPDDEAEQKAAAPSVTSSGIPSSISSGFWLSQSGGASSGSASSVAEATDDATASGDTAAADTSSEDLLAEFAKLASMTPAEKIRAQYLSAHHMTEDQFSQLSAADQKAINDEIATEIKQKLGVDGTAKGDDAEASDSGSGLAIG</sequence>
<evidence type="ECO:0000313" key="2">
    <source>
        <dbReference type="EMBL" id="PZM17143.1"/>
    </source>
</evidence>
<dbReference type="EMBL" id="PCDP01000001">
    <property type="protein sequence ID" value="PZM17143.1"/>
    <property type="molecule type" value="Genomic_DNA"/>
</dbReference>
<evidence type="ECO:0000313" key="3">
    <source>
        <dbReference type="Proteomes" id="UP000248925"/>
    </source>
</evidence>
<feature type="region of interest" description="Disordered" evidence="1">
    <location>
        <begin position="1"/>
        <end position="92"/>
    </location>
</feature>
<keyword evidence="3" id="KW-1185">Reference proteome</keyword>
<feature type="compositionally biased region" description="Low complexity" evidence="1">
    <location>
        <begin position="43"/>
        <end position="92"/>
    </location>
</feature>
<comment type="caution">
    <text evidence="2">The sequence shown here is derived from an EMBL/GenBank/DDBJ whole genome shotgun (WGS) entry which is preliminary data.</text>
</comment>
<dbReference type="OrthoDB" id="8402090at2"/>
<dbReference type="AlphaFoldDB" id="A0A2W4F655"/>